<keyword evidence="4" id="KW-0472">Membrane</keyword>
<proteinExistence type="predicted"/>
<evidence type="ECO:0000256" key="4">
    <source>
        <dbReference type="SAM" id="Phobius"/>
    </source>
</evidence>
<feature type="domain" description="Methyl-accepting transducer" evidence="5">
    <location>
        <begin position="216"/>
        <end position="452"/>
    </location>
</feature>
<accession>A0ABZ1AQL9</accession>
<dbReference type="Pfam" id="PF00015">
    <property type="entry name" value="MCPsignal"/>
    <property type="match status" value="1"/>
</dbReference>
<organism evidence="6 7">
    <name type="scientific">Aromatoleum evansii</name>
    <name type="common">Azoarcus evansii</name>
    <dbReference type="NCBI Taxonomy" id="59406"/>
    <lineage>
        <taxon>Bacteria</taxon>
        <taxon>Pseudomonadati</taxon>
        <taxon>Pseudomonadota</taxon>
        <taxon>Betaproteobacteria</taxon>
        <taxon>Rhodocyclales</taxon>
        <taxon>Rhodocyclaceae</taxon>
        <taxon>Aromatoleum</taxon>
    </lineage>
</organism>
<keyword evidence="7" id="KW-1185">Reference proteome</keyword>
<dbReference type="EMBL" id="CP141259">
    <property type="protein sequence ID" value="WRL46792.1"/>
    <property type="molecule type" value="Genomic_DNA"/>
</dbReference>
<dbReference type="SMART" id="SM00283">
    <property type="entry name" value="MA"/>
    <property type="match status" value="1"/>
</dbReference>
<evidence type="ECO:0000313" key="7">
    <source>
        <dbReference type="Proteomes" id="UP001626593"/>
    </source>
</evidence>
<keyword evidence="4" id="KW-1133">Transmembrane helix</keyword>
<keyword evidence="4" id="KW-0812">Transmembrane</keyword>
<gene>
    <name evidence="6" type="ORF">U5817_01720</name>
</gene>
<keyword evidence="3" id="KW-0175">Coiled coil</keyword>
<keyword evidence="1 2" id="KW-0807">Transducer</keyword>
<evidence type="ECO:0000256" key="3">
    <source>
        <dbReference type="SAM" id="Coils"/>
    </source>
</evidence>
<evidence type="ECO:0000256" key="1">
    <source>
        <dbReference type="ARBA" id="ARBA00023224"/>
    </source>
</evidence>
<dbReference type="Gene3D" id="1.10.287.950">
    <property type="entry name" value="Methyl-accepting chemotaxis protein"/>
    <property type="match status" value="1"/>
</dbReference>
<evidence type="ECO:0000259" key="5">
    <source>
        <dbReference type="PROSITE" id="PS50111"/>
    </source>
</evidence>
<sequence>MNRSLNLRQRILAGYLVPLVLMAGVALAVYVQTQRLRALSAETVEAGRIVALAKEAHVGIAQYQRDMRGYLVSREREALEAATKNMARARANLEALGATLSGAESREALASLLKVVDDMTGIAGGYRELVDAGSFAKAVQFFRQSDLASLSARVDAQIDRIEERELEVLAQRTAEQVSAGRTLVSVALGATVAAFVLALAIGRTLAIRSTRTISESVAHVSTASTEMAATVDEHERTVAQQVAAVSEVSATVEELGMSARQSASQAESSAAAAMQALELARQGTRAADEAAQCTAGMKDKIDSLAHRILSLSEQAGQIGGIAKLVGELASETNMLALNAAVEAARAGEQGKGFAVVAGEIRKLAVQSKKSAERADALVTDIQSATNSAVMVTEDGSRSADEVMATASRVAEAFEAIAGAANNVSENAQQVMLNSKQQAAALGQVTDAMQSLAAGSRQMAAGTEQTKVGIENLRQVALGLKAMV</sequence>
<feature type="transmembrane region" description="Helical" evidence="4">
    <location>
        <begin position="12"/>
        <end position="31"/>
    </location>
</feature>
<evidence type="ECO:0000256" key="2">
    <source>
        <dbReference type="PROSITE-ProRule" id="PRU00284"/>
    </source>
</evidence>
<dbReference type="InterPro" id="IPR004089">
    <property type="entry name" value="MCPsignal_dom"/>
</dbReference>
<dbReference type="PANTHER" id="PTHR32089:SF112">
    <property type="entry name" value="LYSOZYME-LIKE PROTEIN-RELATED"/>
    <property type="match status" value="1"/>
</dbReference>
<dbReference type="PANTHER" id="PTHR32089">
    <property type="entry name" value="METHYL-ACCEPTING CHEMOTAXIS PROTEIN MCPB"/>
    <property type="match status" value="1"/>
</dbReference>
<protein>
    <submittedName>
        <fullName evidence="6">Methyl-accepting chemotaxis protein</fullName>
    </submittedName>
</protein>
<feature type="coiled-coil region" evidence="3">
    <location>
        <begin position="72"/>
        <end position="106"/>
    </location>
</feature>
<evidence type="ECO:0000313" key="6">
    <source>
        <dbReference type="EMBL" id="WRL46792.1"/>
    </source>
</evidence>
<dbReference type="SUPFAM" id="SSF58104">
    <property type="entry name" value="Methyl-accepting chemotaxis protein (MCP) signaling domain"/>
    <property type="match status" value="1"/>
</dbReference>
<dbReference type="Proteomes" id="UP001626593">
    <property type="component" value="Chromosome"/>
</dbReference>
<name>A0ABZ1AQL9_AROEV</name>
<dbReference type="PROSITE" id="PS50111">
    <property type="entry name" value="CHEMOTAXIS_TRANSDUC_2"/>
    <property type="match status" value="1"/>
</dbReference>
<dbReference type="RefSeq" id="WP_407279518.1">
    <property type="nucleotide sequence ID" value="NZ_CP141259.1"/>
</dbReference>
<reference evidence="6 7" key="1">
    <citation type="submission" date="2023-12" db="EMBL/GenBank/DDBJ databases">
        <title>A. evansii MAY27, complete genome.</title>
        <authorList>
            <person name="Wang Y."/>
        </authorList>
    </citation>
    <scope>NUCLEOTIDE SEQUENCE [LARGE SCALE GENOMIC DNA]</scope>
    <source>
        <strain evidence="6 7">MAY27</strain>
    </source>
</reference>